<dbReference type="PANTHER" id="PTHR37947:SF1">
    <property type="entry name" value="BLL2462 PROTEIN"/>
    <property type="match status" value="1"/>
</dbReference>
<dbReference type="Pfam" id="PF07090">
    <property type="entry name" value="GATase1_like"/>
    <property type="match status" value="1"/>
</dbReference>
<keyword evidence="3" id="KW-1185">Reference proteome</keyword>
<evidence type="ECO:0000313" key="2">
    <source>
        <dbReference type="EMBL" id="TQN44198.1"/>
    </source>
</evidence>
<accession>A0A543PJG3</accession>
<dbReference type="OrthoDB" id="9781333at2"/>
<comment type="caution">
    <text evidence="2">The sequence shown here is derived from an EMBL/GenBank/DDBJ whole genome shotgun (WGS) entry which is preliminary data.</text>
</comment>
<dbReference type="Proteomes" id="UP000319865">
    <property type="component" value="Unassembled WGS sequence"/>
</dbReference>
<dbReference type="InterPro" id="IPR010768">
    <property type="entry name" value="GATase1-like"/>
</dbReference>
<reference evidence="2 3" key="1">
    <citation type="submission" date="2019-06" db="EMBL/GenBank/DDBJ databases">
        <title>Sequencing the genomes of 1000 actinobacteria strains.</title>
        <authorList>
            <person name="Klenk H.-P."/>
        </authorList>
    </citation>
    <scope>NUCLEOTIDE SEQUENCE [LARGE SCALE GENOMIC DNA]</scope>
    <source>
        <strain evidence="2 3">DSM 46837</strain>
    </source>
</reference>
<evidence type="ECO:0000259" key="1">
    <source>
        <dbReference type="Pfam" id="PF07090"/>
    </source>
</evidence>
<dbReference type="EMBL" id="VFQE01000001">
    <property type="protein sequence ID" value="TQN44198.1"/>
    <property type="molecule type" value="Genomic_DNA"/>
</dbReference>
<sequence length="249" mass="26606">MARILIAGESWMTTSTHVKGVDEFSVHSYVEGVGPLREALTARGHEVIHLPAHLVPTDFPGDAEALSAYDLVVLSDIGANSIQLAPGVFEGSRPGQDRLAVLRDWVADGGALLMIGGYLSFSGFQARAAFRQTAIAEVLPVTMLPEDDRVECPAGVHPTVVDADHPALGDAGDEWPLLLGYNRVVAREGAHVPVRVGDDPLIALGEHGRGRAAAFTSDCSPHWAPPAFCEEWPGYAGMFDGLVRWLVRA</sequence>
<protein>
    <submittedName>
        <fullName evidence="2">Putative membrane protein</fullName>
    </submittedName>
</protein>
<organism evidence="2 3">
    <name type="scientific">Blastococcus colisei</name>
    <dbReference type="NCBI Taxonomy" id="1564162"/>
    <lineage>
        <taxon>Bacteria</taxon>
        <taxon>Bacillati</taxon>
        <taxon>Actinomycetota</taxon>
        <taxon>Actinomycetes</taxon>
        <taxon>Geodermatophilales</taxon>
        <taxon>Geodermatophilaceae</taxon>
        <taxon>Blastococcus</taxon>
    </lineage>
</organism>
<gene>
    <name evidence="2" type="ORF">FHU33_3692</name>
</gene>
<feature type="domain" description="Putative glutamine amidotransferase" evidence="1">
    <location>
        <begin position="3"/>
        <end position="247"/>
    </location>
</feature>
<dbReference type="PANTHER" id="PTHR37947">
    <property type="entry name" value="BLL2462 PROTEIN"/>
    <property type="match status" value="1"/>
</dbReference>
<dbReference type="SUPFAM" id="SSF52317">
    <property type="entry name" value="Class I glutamine amidotransferase-like"/>
    <property type="match status" value="1"/>
</dbReference>
<dbReference type="Gene3D" id="3.40.50.880">
    <property type="match status" value="1"/>
</dbReference>
<dbReference type="InterPro" id="IPR029062">
    <property type="entry name" value="Class_I_gatase-like"/>
</dbReference>
<dbReference type="RefSeq" id="WP_142026635.1">
    <property type="nucleotide sequence ID" value="NZ_VFQE01000001.1"/>
</dbReference>
<dbReference type="AlphaFoldDB" id="A0A543PJG3"/>
<dbReference type="CDD" id="cd03143">
    <property type="entry name" value="A4_beta-galactosidase_middle_domain"/>
    <property type="match status" value="1"/>
</dbReference>
<proteinExistence type="predicted"/>
<evidence type="ECO:0000313" key="3">
    <source>
        <dbReference type="Proteomes" id="UP000319865"/>
    </source>
</evidence>
<name>A0A543PJG3_9ACTN</name>